<dbReference type="Gene3D" id="3.40.50.1820">
    <property type="entry name" value="alpha/beta hydrolase"/>
    <property type="match status" value="1"/>
</dbReference>
<dbReference type="SUPFAM" id="SSF53474">
    <property type="entry name" value="alpha/beta-Hydrolases"/>
    <property type="match status" value="1"/>
</dbReference>
<keyword evidence="4" id="KW-1185">Reference proteome</keyword>
<sequence>MIDQRHDGTPSHFSGNFLLLRVAKPAKWNVLGRNVLLKIIAEFSVMHTLLYILLCSNLVLALPFLGKKTNYDEMTARKLLNMAAGAYGDQQQACLNRTFPAHDAHVVVSTTREDCDELDNTCESYIAASDAAKQLIIVFRGTKTKGQLLLEGLQSIQPGVDFFDMGSVNRYFMNGHLVLWPQVEQALQDPKYANYKVLFTGHSLGGALAALAAARTAKQGFRRGDQITIYTFGEPRVGDATFAANFDSMIKDSYRVVFRRDIVPHLPACVKDESWFGGGEISRPCDANAKGKPYHHSTEIWYPDSMEHGSHYVECVGEPKGEDFTCSDKIKFHYDQSNSYVWDHRHYFTVKVPSYGKTGCDITQPEGKPGVLEQVMCFFTRSPDCEEHKLSLTNHSEVVPAEILNAPPPTTTEATSTTSKSSPGFIPFVVSALASIFKGR</sequence>
<dbReference type="CDD" id="cd00519">
    <property type="entry name" value="Lipase_3"/>
    <property type="match status" value="1"/>
</dbReference>
<dbReference type="Pfam" id="PF01764">
    <property type="entry name" value="Lipase_3"/>
    <property type="match status" value="1"/>
</dbReference>
<dbReference type="InterPro" id="IPR029058">
    <property type="entry name" value="AB_hydrolase_fold"/>
</dbReference>
<proteinExistence type="predicted"/>
<keyword evidence="1" id="KW-0472">Membrane</keyword>
<dbReference type="InterPro" id="IPR002921">
    <property type="entry name" value="Fungal_lipase-type"/>
</dbReference>
<protein>
    <recommendedName>
        <fullName evidence="2">Fungal lipase-type domain-containing protein</fullName>
    </recommendedName>
</protein>
<dbReference type="PANTHER" id="PTHR45908">
    <property type="entry name" value="PROTEIN CBG11750-RELATED"/>
    <property type="match status" value="1"/>
</dbReference>
<feature type="domain" description="Fungal lipase-type" evidence="2">
    <location>
        <begin position="137"/>
        <end position="270"/>
    </location>
</feature>
<evidence type="ECO:0000313" key="4">
    <source>
        <dbReference type="Proteomes" id="UP001303046"/>
    </source>
</evidence>
<evidence type="ECO:0000313" key="3">
    <source>
        <dbReference type="EMBL" id="KAK6757371.1"/>
    </source>
</evidence>
<keyword evidence="1" id="KW-0812">Transmembrane</keyword>
<organism evidence="3 4">
    <name type="scientific">Necator americanus</name>
    <name type="common">Human hookworm</name>
    <dbReference type="NCBI Taxonomy" id="51031"/>
    <lineage>
        <taxon>Eukaryota</taxon>
        <taxon>Metazoa</taxon>
        <taxon>Ecdysozoa</taxon>
        <taxon>Nematoda</taxon>
        <taxon>Chromadorea</taxon>
        <taxon>Rhabditida</taxon>
        <taxon>Rhabditina</taxon>
        <taxon>Rhabditomorpha</taxon>
        <taxon>Strongyloidea</taxon>
        <taxon>Ancylostomatidae</taxon>
        <taxon>Bunostominae</taxon>
        <taxon>Necator</taxon>
    </lineage>
</organism>
<dbReference type="Proteomes" id="UP001303046">
    <property type="component" value="Unassembled WGS sequence"/>
</dbReference>
<dbReference type="EMBL" id="JAVFWL010000005">
    <property type="protein sequence ID" value="KAK6757371.1"/>
    <property type="molecule type" value="Genomic_DNA"/>
</dbReference>
<gene>
    <name evidence="3" type="primary">Necator_chrV.g20080</name>
    <name evidence="3" type="ORF">RB195_015288</name>
</gene>
<keyword evidence="1" id="KW-1133">Transmembrane helix</keyword>
<evidence type="ECO:0000256" key="1">
    <source>
        <dbReference type="SAM" id="Phobius"/>
    </source>
</evidence>
<comment type="caution">
    <text evidence="3">The sequence shown here is derived from an EMBL/GenBank/DDBJ whole genome shotgun (WGS) entry which is preliminary data.</text>
</comment>
<name>A0ABR1E3Z5_NECAM</name>
<evidence type="ECO:0000259" key="2">
    <source>
        <dbReference type="Pfam" id="PF01764"/>
    </source>
</evidence>
<dbReference type="PANTHER" id="PTHR45908:SF5">
    <property type="entry name" value="FUNGAL LIPASE-LIKE DOMAIN-CONTAINING PROTEIN"/>
    <property type="match status" value="1"/>
</dbReference>
<accession>A0ABR1E3Z5</accession>
<reference evidence="3 4" key="1">
    <citation type="submission" date="2023-08" db="EMBL/GenBank/DDBJ databases">
        <title>A Necator americanus chromosomal reference genome.</title>
        <authorList>
            <person name="Ilik V."/>
            <person name="Petrzelkova K.J."/>
            <person name="Pardy F."/>
            <person name="Fuh T."/>
            <person name="Niatou-Singa F.S."/>
            <person name="Gouil Q."/>
            <person name="Baker L."/>
            <person name="Ritchie M.E."/>
            <person name="Jex A.R."/>
            <person name="Gazzola D."/>
            <person name="Li H."/>
            <person name="Toshio Fujiwara R."/>
            <person name="Zhan B."/>
            <person name="Aroian R.V."/>
            <person name="Pafco B."/>
            <person name="Schwarz E.M."/>
        </authorList>
    </citation>
    <scope>NUCLEOTIDE SEQUENCE [LARGE SCALE GENOMIC DNA]</scope>
    <source>
        <strain evidence="3 4">Aroian</strain>
        <tissue evidence="3">Whole animal</tissue>
    </source>
</reference>
<feature type="transmembrane region" description="Helical" evidence="1">
    <location>
        <begin position="45"/>
        <end position="65"/>
    </location>
</feature>